<name>A0A7R9HGC7_TIMPO</name>
<organism evidence="1">
    <name type="scientific">Timema poppense</name>
    <name type="common">Walking stick</name>
    <dbReference type="NCBI Taxonomy" id="170557"/>
    <lineage>
        <taxon>Eukaryota</taxon>
        <taxon>Metazoa</taxon>
        <taxon>Ecdysozoa</taxon>
        <taxon>Arthropoda</taxon>
        <taxon>Hexapoda</taxon>
        <taxon>Insecta</taxon>
        <taxon>Pterygota</taxon>
        <taxon>Neoptera</taxon>
        <taxon>Polyneoptera</taxon>
        <taxon>Phasmatodea</taxon>
        <taxon>Timematodea</taxon>
        <taxon>Timematoidea</taxon>
        <taxon>Timematidae</taxon>
        <taxon>Timema</taxon>
    </lineage>
</organism>
<evidence type="ECO:0000313" key="1">
    <source>
        <dbReference type="EMBL" id="CAD7418437.1"/>
    </source>
</evidence>
<proteinExistence type="predicted"/>
<accession>A0A7R9HGC7</accession>
<sequence length="118" mass="13170">MRATTLYNVEDKLSLANKVMEMGIYGHLVITPEIHRLAIERNGTSNSLDQIKIMFKMLKFRVDRVSSFDGTCTNDSIRCWMLYLLVSAHSSQNHTSKTIARSGIPTIIKLAASLSPGV</sequence>
<gene>
    <name evidence="1" type="ORF">TPSB3V08_LOCUS12393</name>
</gene>
<dbReference type="AlphaFoldDB" id="A0A7R9HGC7"/>
<dbReference type="EMBL" id="OD017007">
    <property type="protein sequence ID" value="CAD7418437.1"/>
    <property type="molecule type" value="Genomic_DNA"/>
</dbReference>
<reference evidence="1" key="1">
    <citation type="submission" date="2020-11" db="EMBL/GenBank/DDBJ databases">
        <authorList>
            <person name="Tran Van P."/>
        </authorList>
    </citation>
    <scope>NUCLEOTIDE SEQUENCE</scope>
</reference>
<protein>
    <submittedName>
        <fullName evidence="1">Uncharacterized protein</fullName>
    </submittedName>
</protein>